<organism evidence="1 2">
    <name type="scientific">Iphiclides podalirius</name>
    <name type="common">scarce swallowtail</name>
    <dbReference type="NCBI Taxonomy" id="110791"/>
    <lineage>
        <taxon>Eukaryota</taxon>
        <taxon>Metazoa</taxon>
        <taxon>Ecdysozoa</taxon>
        <taxon>Arthropoda</taxon>
        <taxon>Hexapoda</taxon>
        <taxon>Insecta</taxon>
        <taxon>Pterygota</taxon>
        <taxon>Neoptera</taxon>
        <taxon>Endopterygota</taxon>
        <taxon>Lepidoptera</taxon>
        <taxon>Glossata</taxon>
        <taxon>Ditrysia</taxon>
        <taxon>Papilionoidea</taxon>
        <taxon>Papilionidae</taxon>
        <taxon>Papilioninae</taxon>
        <taxon>Iphiclides</taxon>
    </lineage>
</organism>
<sequence>MTASKGKAWTRRSDTAISPIAAVTYYTGRQLACGTGARHRRAAGRKSSTITRIAHPTTGWTFFAAAGRSDARQRKRFTYLRQIRCEANKALATMIFSKAINYIALGKVI</sequence>
<name>A0ABN8I0B1_9NEOP</name>
<evidence type="ECO:0000313" key="1">
    <source>
        <dbReference type="EMBL" id="CAH2043162.1"/>
    </source>
</evidence>
<proteinExistence type="predicted"/>
<evidence type="ECO:0000313" key="2">
    <source>
        <dbReference type="Proteomes" id="UP000837857"/>
    </source>
</evidence>
<dbReference type="Proteomes" id="UP000837857">
    <property type="component" value="Chromosome 15"/>
</dbReference>
<protein>
    <submittedName>
        <fullName evidence="1">Uncharacterized protein</fullName>
    </submittedName>
</protein>
<dbReference type="EMBL" id="OW152827">
    <property type="protein sequence ID" value="CAH2043162.1"/>
    <property type="molecule type" value="Genomic_DNA"/>
</dbReference>
<feature type="non-terminal residue" evidence="1">
    <location>
        <position position="109"/>
    </location>
</feature>
<gene>
    <name evidence="1" type="ORF">IPOD504_LOCUS4176</name>
</gene>
<keyword evidence="2" id="KW-1185">Reference proteome</keyword>
<accession>A0ABN8I0B1</accession>
<reference evidence="1" key="1">
    <citation type="submission" date="2022-03" db="EMBL/GenBank/DDBJ databases">
        <authorList>
            <person name="Martin H S."/>
        </authorList>
    </citation>
    <scope>NUCLEOTIDE SEQUENCE</scope>
</reference>